<dbReference type="RefSeq" id="XP_047764860.1">
    <property type="nucleotide sequence ID" value="XM_047909196.1"/>
</dbReference>
<evidence type="ECO:0000313" key="2">
    <source>
        <dbReference type="Proteomes" id="UP000756132"/>
    </source>
</evidence>
<dbReference type="AlphaFoldDB" id="A0A9Q8PDK2"/>
<dbReference type="EMBL" id="CP090169">
    <property type="protein sequence ID" value="UJO20494.1"/>
    <property type="molecule type" value="Genomic_DNA"/>
</dbReference>
<proteinExistence type="predicted"/>
<reference evidence="1" key="2">
    <citation type="journal article" date="2022" name="Microb. Genom.">
        <title>A chromosome-scale genome assembly of the tomato pathogen Cladosporium fulvum reveals a compartmentalized genome architecture and the presence of a dispensable chromosome.</title>
        <authorList>
            <person name="Zaccaron A.Z."/>
            <person name="Chen L.H."/>
            <person name="Samaras A."/>
            <person name="Stergiopoulos I."/>
        </authorList>
    </citation>
    <scope>NUCLEOTIDE SEQUENCE</scope>
    <source>
        <strain evidence="1">Race5_Kim</strain>
    </source>
</reference>
<evidence type="ECO:0000313" key="1">
    <source>
        <dbReference type="EMBL" id="UJO20494.1"/>
    </source>
</evidence>
<reference evidence="1" key="1">
    <citation type="submission" date="2021-12" db="EMBL/GenBank/DDBJ databases">
        <authorList>
            <person name="Zaccaron A."/>
            <person name="Stergiopoulos I."/>
        </authorList>
    </citation>
    <scope>NUCLEOTIDE SEQUENCE</scope>
    <source>
        <strain evidence="1">Race5_Kim</strain>
    </source>
</reference>
<dbReference type="OrthoDB" id="10629539at2759"/>
<accession>A0A9Q8PDK2</accession>
<protein>
    <submittedName>
        <fullName evidence="1">Uncharacterized protein</fullName>
    </submittedName>
</protein>
<sequence length="236" mass="25920">MGVSVNTAPAPATVPTTSASQCFLPSLPPELRSNIYAFLLLDLQASFSDAAVEATHTGYLGVRTDLINGGHIFIGGLASQPAPSPTSPQHLSARPSILQTHPLIRHEFSPLYRAALAGPVWHDFQSLLERKAERYLELHASGYHEPRARDELCCLAEFRERLASWIVRELATVGLEQLSLGERVCCGALGRMWKRKLVEGKEGGDKGEEVRRMVEGMRVRVRSVERMVGAYAFGKG</sequence>
<organism evidence="1 2">
    <name type="scientific">Passalora fulva</name>
    <name type="common">Tomato leaf mold</name>
    <name type="synonym">Cladosporium fulvum</name>
    <dbReference type="NCBI Taxonomy" id="5499"/>
    <lineage>
        <taxon>Eukaryota</taxon>
        <taxon>Fungi</taxon>
        <taxon>Dikarya</taxon>
        <taxon>Ascomycota</taxon>
        <taxon>Pezizomycotina</taxon>
        <taxon>Dothideomycetes</taxon>
        <taxon>Dothideomycetidae</taxon>
        <taxon>Mycosphaerellales</taxon>
        <taxon>Mycosphaerellaceae</taxon>
        <taxon>Fulvia</taxon>
    </lineage>
</organism>
<gene>
    <name evidence="1" type="ORF">CLAFUR5_10048</name>
</gene>
<name>A0A9Q8PDK2_PASFU</name>
<dbReference type="GeneID" id="71989926"/>
<dbReference type="Proteomes" id="UP000756132">
    <property type="component" value="Chromosome 7"/>
</dbReference>
<dbReference type="KEGG" id="ffu:CLAFUR5_10048"/>
<keyword evidence="2" id="KW-1185">Reference proteome</keyword>